<evidence type="ECO:0000313" key="1">
    <source>
        <dbReference type="EMBL" id="KAH0562774.1"/>
    </source>
</evidence>
<keyword evidence="2" id="KW-1185">Reference proteome</keyword>
<accession>A0AAV7J145</accession>
<evidence type="ECO:0000313" key="2">
    <source>
        <dbReference type="Proteomes" id="UP000826195"/>
    </source>
</evidence>
<comment type="caution">
    <text evidence="1">The sequence shown here is derived from an EMBL/GenBank/DDBJ whole genome shotgun (WGS) entry which is preliminary data.</text>
</comment>
<sequence length="104" mass="11015">MYPSAGMNAAAVAAAAAARHPKLNEKSEKFSYGYCIEGKEDPSCISRERRADPGKLRLWWIGLDGELEMLDVGNVGDVGMALIGIRAGSLSCLGGLNDSSTQLL</sequence>
<reference evidence="1 2" key="1">
    <citation type="journal article" date="2021" name="J. Hered.">
        <title>A chromosome-level genome assembly of the parasitoid wasp, Cotesia glomerata (Hymenoptera: Braconidae).</title>
        <authorList>
            <person name="Pinto B.J."/>
            <person name="Weis J.J."/>
            <person name="Gamble T."/>
            <person name="Ode P.J."/>
            <person name="Paul R."/>
            <person name="Zaspel J.M."/>
        </authorList>
    </citation>
    <scope>NUCLEOTIDE SEQUENCE [LARGE SCALE GENOMIC DNA]</scope>
    <source>
        <strain evidence="1">CgM1</strain>
    </source>
</reference>
<dbReference type="EMBL" id="JAHXZJ010000011">
    <property type="protein sequence ID" value="KAH0562774.1"/>
    <property type="molecule type" value="Genomic_DNA"/>
</dbReference>
<name>A0AAV7J145_COTGL</name>
<gene>
    <name evidence="1" type="ORF">KQX54_000603</name>
</gene>
<protein>
    <submittedName>
        <fullName evidence="1">Uncharacterized protein</fullName>
    </submittedName>
</protein>
<proteinExistence type="predicted"/>
<dbReference type="Proteomes" id="UP000826195">
    <property type="component" value="Unassembled WGS sequence"/>
</dbReference>
<organism evidence="1 2">
    <name type="scientific">Cotesia glomerata</name>
    <name type="common">Lepidopteran parasitic wasp</name>
    <name type="synonym">Apanteles glomeratus</name>
    <dbReference type="NCBI Taxonomy" id="32391"/>
    <lineage>
        <taxon>Eukaryota</taxon>
        <taxon>Metazoa</taxon>
        <taxon>Ecdysozoa</taxon>
        <taxon>Arthropoda</taxon>
        <taxon>Hexapoda</taxon>
        <taxon>Insecta</taxon>
        <taxon>Pterygota</taxon>
        <taxon>Neoptera</taxon>
        <taxon>Endopterygota</taxon>
        <taxon>Hymenoptera</taxon>
        <taxon>Apocrita</taxon>
        <taxon>Ichneumonoidea</taxon>
        <taxon>Braconidae</taxon>
        <taxon>Microgastrinae</taxon>
        <taxon>Cotesia</taxon>
    </lineage>
</organism>
<dbReference type="AlphaFoldDB" id="A0AAV7J145"/>